<protein>
    <submittedName>
        <fullName evidence="3">GTPase</fullName>
    </submittedName>
</protein>
<organism evidence="3 4">
    <name type="scientific">Reticulomyxa filosa</name>
    <dbReference type="NCBI Taxonomy" id="46433"/>
    <lineage>
        <taxon>Eukaryota</taxon>
        <taxon>Sar</taxon>
        <taxon>Rhizaria</taxon>
        <taxon>Retaria</taxon>
        <taxon>Foraminifera</taxon>
        <taxon>Monothalamids</taxon>
        <taxon>Reticulomyxidae</taxon>
        <taxon>Reticulomyxa</taxon>
    </lineage>
</organism>
<dbReference type="SUPFAM" id="SSF52540">
    <property type="entry name" value="P-loop containing nucleoside triphosphate hydrolases"/>
    <property type="match status" value="1"/>
</dbReference>
<dbReference type="InterPro" id="IPR001806">
    <property type="entry name" value="Small_GTPase"/>
</dbReference>
<sequence>MSWKGQPDFNLLISASNPALASGWQFSDKHKRSLFQVLSEWNLQDLQHIFTSLLSVDVDFPVYYRFTCPEFCDIDDNGQVRTPFNVCPQWLEFAFSLHLFCKKKTKSEFAIVVLFGLGGSGKSCLAFRWLIGQYQQWDPTIEDAYIKKVAIDETHSYSVEILDTVNDEPCFGTRPIYGFGDVAIIVVDVTNTSRVRRGIVPFLEKVEHVPNRPFFLVGTKIDTRIGLPSENKEFDEIIAFCKQRNVSYIETSAKENINIDFLFQYIIYKIWLNSCFR</sequence>
<dbReference type="SMART" id="SM00174">
    <property type="entry name" value="RHO"/>
    <property type="match status" value="1"/>
</dbReference>
<dbReference type="SMART" id="SM00173">
    <property type="entry name" value="RAS"/>
    <property type="match status" value="1"/>
</dbReference>
<dbReference type="InterPro" id="IPR020849">
    <property type="entry name" value="Small_GTPase_Ras-type"/>
</dbReference>
<reference evidence="3 4" key="1">
    <citation type="journal article" date="2013" name="Curr. Biol.">
        <title>The Genome of the Foraminiferan Reticulomyxa filosa.</title>
        <authorList>
            <person name="Glockner G."/>
            <person name="Hulsmann N."/>
            <person name="Schleicher M."/>
            <person name="Noegel A.A."/>
            <person name="Eichinger L."/>
            <person name="Gallinger C."/>
            <person name="Pawlowski J."/>
            <person name="Sierra R."/>
            <person name="Euteneuer U."/>
            <person name="Pillet L."/>
            <person name="Moustafa A."/>
            <person name="Platzer M."/>
            <person name="Groth M."/>
            <person name="Szafranski K."/>
            <person name="Schliwa M."/>
        </authorList>
    </citation>
    <scope>NUCLEOTIDE SEQUENCE [LARGE SCALE GENOMIC DNA]</scope>
</reference>
<evidence type="ECO:0000256" key="1">
    <source>
        <dbReference type="ARBA" id="ARBA00022741"/>
    </source>
</evidence>
<dbReference type="GO" id="GO:0016020">
    <property type="term" value="C:membrane"/>
    <property type="evidence" value="ECO:0007669"/>
    <property type="project" value="InterPro"/>
</dbReference>
<dbReference type="GO" id="GO:0007165">
    <property type="term" value="P:signal transduction"/>
    <property type="evidence" value="ECO:0007669"/>
    <property type="project" value="InterPro"/>
</dbReference>
<evidence type="ECO:0000256" key="2">
    <source>
        <dbReference type="ARBA" id="ARBA00023134"/>
    </source>
</evidence>
<dbReference type="PROSITE" id="PS51419">
    <property type="entry name" value="RAB"/>
    <property type="match status" value="1"/>
</dbReference>
<evidence type="ECO:0000313" key="3">
    <source>
        <dbReference type="EMBL" id="ETO17014.1"/>
    </source>
</evidence>
<gene>
    <name evidence="3" type="ORF">RFI_20323</name>
</gene>
<keyword evidence="1" id="KW-0547">Nucleotide-binding</keyword>
<keyword evidence="4" id="KW-1185">Reference proteome</keyword>
<name>X6MT60_RETFI</name>
<dbReference type="Proteomes" id="UP000023152">
    <property type="component" value="Unassembled WGS sequence"/>
</dbReference>
<dbReference type="InterPro" id="IPR027417">
    <property type="entry name" value="P-loop_NTPase"/>
</dbReference>
<comment type="caution">
    <text evidence="3">The sequence shown here is derived from an EMBL/GenBank/DDBJ whole genome shotgun (WGS) entry which is preliminary data.</text>
</comment>
<dbReference type="EMBL" id="ASPP01017451">
    <property type="protein sequence ID" value="ETO17014.1"/>
    <property type="molecule type" value="Genomic_DNA"/>
</dbReference>
<dbReference type="PRINTS" id="PR00449">
    <property type="entry name" value="RASTRNSFRMNG"/>
</dbReference>
<evidence type="ECO:0000313" key="4">
    <source>
        <dbReference type="Proteomes" id="UP000023152"/>
    </source>
</evidence>
<dbReference type="GO" id="GO:0003924">
    <property type="term" value="F:GTPase activity"/>
    <property type="evidence" value="ECO:0007669"/>
    <property type="project" value="InterPro"/>
</dbReference>
<dbReference type="Pfam" id="PF00071">
    <property type="entry name" value="Ras"/>
    <property type="match status" value="1"/>
</dbReference>
<accession>X6MT60</accession>
<dbReference type="GO" id="GO:0005525">
    <property type="term" value="F:GTP binding"/>
    <property type="evidence" value="ECO:0007669"/>
    <property type="project" value="UniProtKB-KW"/>
</dbReference>
<keyword evidence="2" id="KW-0342">GTP-binding</keyword>
<dbReference type="AlphaFoldDB" id="X6MT60"/>
<dbReference type="Gene3D" id="3.40.50.300">
    <property type="entry name" value="P-loop containing nucleotide triphosphate hydrolases"/>
    <property type="match status" value="1"/>
</dbReference>
<dbReference type="PANTHER" id="PTHR24070">
    <property type="entry name" value="RAS, DI-RAS, AND RHEB FAMILY MEMBERS OF SMALL GTPASE SUPERFAMILY"/>
    <property type="match status" value="1"/>
</dbReference>
<proteinExistence type="predicted"/>
<dbReference type="SMART" id="SM00175">
    <property type="entry name" value="RAB"/>
    <property type="match status" value="1"/>
</dbReference>